<keyword evidence="2" id="KW-0813">Transport</keyword>
<dbReference type="Gene3D" id="1.20.1560.10">
    <property type="entry name" value="ABC transporter type 1, transmembrane domain"/>
    <property type="match status" value="1"/>
</dbReference>
<dbReference type="FunFam" id="1.20.1560.10:FF:000013">
    <property type="entry name" value="ABC transporter C family member 2"/>
    <property type="match status" value="1"/>
</dbReference>
<dbReference type="EMBL" id="LN734065">
    <property type="protein sequence ID" value="CEP19653.1"/>
    <property type="molecule type" value="Genomic_DNA"/>
</dbReference>
<dbReference type="InterPro" id="IPR003439">
    <property type="entry name" value="ABC_transporter-like_ATP-bd"/>
</dbReference>
<dbReference type="PROSITE" id="PS50893">
    <property type="entry name" value="ABC_TRANSPORTER_2"/>
    <property type="match status" value="1"/>
</dbReference>
<evidence type="ECO:0000256" key="11">
    <source>
        <dbReference type="SAM" id="Phobius"/>
    </source>
</evidence>
<protein>
    <recommendedName>
        <fullName evidence="16">ABC transporter domain-containing protein</fullName>
    </recommendedName>
</protein>
<comment type="subcellular location">
    <subcellularLocation>
        <location evidence="1">Cell membrane</location>
        <topology evidence="1">Multi-pass membrane protein</topology>
    </subcellularLocation>
</comment>
<keyword evidence="15" id="KW-1185">Reference proteome</keyword>
<dbReference type="InterPro" id="IPR027417">
    <property type="entry name" value="P-loop_NTPase"/>
</dbReference>
<dbReference type="InterPro" id="IPR050173">
    <property type="entry name" value="ABC_transporter_C-like"/>
</dbReference>
<dbReference type="InterPro" id="IPR011527">
    <property type="entry name" value="ABC1_TM_dom"/>
</dbReference>
<organism evidence="14 15">
    <name type="scientific">Parasitella parasitica</name>
    <dbReference type="NCBI Taxonomy" id="35722"/>
    <lineage>
        <taxon>Eukaryota</taxon>
        <taxon>Fungi</taxon>
        <taxon>Fungi incertae sedis</taxon>
        <taxon>Mucoromycota</taxon>
        <taxon>Mucoromycotina</taxon>
        <taxon>Mucoromycetes</taxon>
        <taxon>Mucorales</taxon>
        <taxon>Mucorineae</taxon>
        <taxon>Mucoraceae</taxon>
        <taxon>Parasitella</taxon>
    </lineage>
</organism>
<keyword evidence="5" id="KW-0677">Repeat</keyword>
<evidence type="ECO:0000256" key="10">
    <source>
        <dbReference type="ARBA" id="ARBA00023180"/>
    </source>
</evidence>
<accession>A0A0B7NWE4</accession>
<proteinExistence type="predicted"/>
<dbReference type="PANTHER" id="PTHR24223:SF353">
    <property type="entry name" value="ABC TRANSPORTER ATP-BINDING PROTEIN_PERMEASE VMR1-RELATED"/>
    <property type="match status" value="1"/>
</dbReference>
<dbReference type="Pfam" id="PF00005">
    <property type="entry name" value="ABC_tran"/>
    <property type="match status" value="1"/>
</dbReference>
<evidence type="ECO:0000256" key="7">
    <source>
        <dbReference type="ARBA" id="ARBA00022840"/>
    </source>
</evidence>
<keyword evidence="10" id="KW-0325">Glycoprotein</keyword>
<reference evidence="14 15" key="1">
    <citation type="submission" date="2014-09" db="EMBL/GenBank/DDBJ databases">
        <authorList>
            <person name="Ellenberger Sabrina"/>
        </authorList>
    </citation>
    <scope>NUCLEOTIDE SEQUENCE [LARGE SCALE GENOMIC DNA]</scope>
    <source>
        <strain evidence="14 15">CBS 412.66</strain>
    </source>
</reference>
<dbReference type="CDD" id="cd18604">
    <property type="entry name" value="ABC_6TM_VMR1_D2_like"/>
    <property type="match status" value="1"/>
</dbReference>
<feature type="transmembrane region" description="Helical" evidence="11">
    <location>
        <begin position="121"/>
        <end position="140"/>
    </location>
</feature>
<dbReference type="SUPFAM" id="SSF90123">
    <property type="entry name" value="ABC transporter transmembrane region"/>
    <property type="match status" value="1"/>
</dbReference>
<evidence type="ECO:0000256" key="4">
    <source>
        <dbReference type="ARBA" id="ARBA00022692"/>
    </source>
</evidence>
<evidence type="ECO:0000259" key="13">
    <source>
        <dbReference type="PROSITE" id="PS50929"/>
    </source>
</evidence>
<keyword evidence="8 11" id="KW-1133">Transmembrane helix</keyword>
<dbReference type="PANTHER" id="PTHR24223">
    <property type="entry name" value="ATP-BINDING CASSETTE SUB-FAMILY C"/>
    <property type="match status" value="1"/>
</dbReference>
<evidence type="ECO:0008006" key="16">
    <source>
        <dbReference type="Google" id="ProtNLM"/>
    </source>
</evidence>
<feature type="domain" description="ABC transporter" evidence="12">
    <location>
        <begin position="299"/>
        <end position="547"/>
    </location>
</feature>
<evidence type="ECO:0000259" key="12">
    <source>
        <dbReference type="PROSITE" id="PS50893"/>
    </source>
</evidence>
<gene>
    <name evidence="14" type="primary">PARPA_13969.1 scaffold 47516</name>
</gene>
<feature type="transmembrane region" description="Helical" evidence="11">
    <location>
        <begin position="22"/>
        <end position="42"/>
    </location>
</feature>
<keyword evidence="7" id="KW-0067">ATP-binding</keyword>
<evidence type="ECO:0000313" key="14">
    <source>
        <dbReference type="EMBL" id="CEP19653.1"/>
    </source>
</evidence>
<dbReference type="InterPro" id="IPR036640">
    <property type="entry name" value="ABC1_TM_sf"/>
</dbReference>
<evidence type="ECO:0000256" key="5">
    <source>
        <dbReference type="ARBA" id="ARBA00022737"/>
    </source>
</evidence>
<sequence length="563" mass="63450">MAFSRYNAITTTATISFSHNYVLIYLGLCLITVVCNFIRTVIQYRGSLRASNRLFLGLLHSVCHAPLQFFDITPVSQIMSRFSKDMETVDSSIGWHVNFLLQTVFGVFGVVFTIGMILPEFFAASLVAAALYFYIGIIYIRASRELKKLNADSRPPIFHLYTDTLAGLATIRAYGEEWNMMKKMFGRLDDNMRPFYTLWNTNRWLFVRVELLGTFLSLFIGVSLVQKIKTIDAGLAGIALTFATSLLEYVYWLMRQSTTVDMHFEAVERINEYMEMPQEPPSIVEGSRPPAAWPTNAAVQVRDLTLSFSNSEADAILKHISFNICSGEKIALVGRAGAEKYALVSCLFRFMEPMRGSIKIDGVNIAWIGVEDLRSRITFISKDGWLLSGTVRSNLDPFGEYDDYALWQVLQRVRLAGLPSTTTLEDQEQVVTASTIIQDLDKDLGKEGCRLSVCERQLLCIARALLQDCTKLVIIEEANLAPEAHEIIRSVIDQEFEESTLIVIPYLLHDVVNYDKVMVFDQGSLVEFDSAIELLNKQHSLLQSLCEKAGILDSLTLDMDILA</sequence>
<dbReference type="PROSITE" id="PS50929">
    <property type="entry name" value="ABC_TM1F"/>
    <property type="match status" value="1"/>
</dbReference>
<dbReference type="GO" id="GO:0140359">
    <property type="term" value="F:ABC-type transporter activity"/>
    <property type="evidence" value="ECO:0007669"/>
    <property type="project" value="InterPro"/>
</dbReference>
<evidence type="ECO:0000256" key="6">
    <source>
        <dbReference type="ARBA" id="ARBA00022741"/>
    </source>
</evidence>
<keyword evidence="3" id="KW-1003">Cell membrane</keyword>
<dbReference type="Proteomes" id="UP000054107">
    <property type="component" value="Unassembled WGS sequence"/>
</dbReference>
<feature type="transmembrane region" description="Helical" evidence="11">
    <location>
        <begin position="93"/>
        <end position="114"/>
    </location>
</feature>
<feature type="transmembrane region" description="Helical" evidence="11">
    <location>
        <begin position="233"/>
        <end position="254"/>
    </location>
</feature>
<dbReference type="Gene3D" id="3.40.50.300">
    <property type="entry name" value="P-loop containing nucleotide triphosphate hydrolases"/>
    <property type="match status" value="1"/>
</dbReference>
<dbReference type="SUPFAM" id="SSF52540">
    <property type="entry name" value="P-loop containing nucleoside triphosphate hydrolases"/>
    <property type="match status" value="1"/>
</dbReference>
<evidence type="ECO:0000256" key="9">
    <source>
        <dbReference type="ARBA" id="ARBA00023136"/>
    </source>
</evidence>
<dbReference type="OrthoDB" id="6500128at2759"/>
<evidence type="ECO:0000256" key="1">
    <source>
        <dbReference type="ARBA" id="ARBA00004651"/>
    </source>
</evidence>
<dbReference type="AlphaFoldDB" id="A0A0B7NWE4"/>
<feature type="domain" description="ABC transmembrane type-1" evidence="13">
    <location>
        <begin position="6"/>
        <end position="262"/>
    </location>
</feature>
<dbReference type="GO" id="GO:0005886">
    <property type="term" value="C:plasma membrane"/>
    <property type="evidence" value="ECO:0007669"/>
    <property type="project" value="UniProtKB-SubCell"/>
</dbReference>
<keyword evidence="6" id="KW-0547">Nucleotide-binding</keyword>
<dbReference type="FunFam" id="3.40.50.300:FF:002145">
    <property type="entry name" value="ABC transporter (MsbA subfamily)"/>
    <property type="match status" value="1"/>
</dbReference>
<dbReference type="Pfam" id="PF00664">
    <property type="entry name" value="ABC_membrane"/>
    <property type="match status" value="1"/>
</dbReference>
<evidence type="ECO:0000313" key="15">
    <source>
        <dbReference type="Proteomes" id="UP000054107"/>
    </source>
</evidence>
<keyword evidence="4 11" id="KW-0812">Transmembrane</keyword>
<feature type="transmembrane region" description="Helical" evidence="11">
    <location>
        <begin position="205"/>
        <end position="226"/>
    </location>
</feature>
<name>A0A0B7NWE4_9FUNG</name>
<evidence type="ECO:0000256" key="8">
    <source>
        <dbReference type="ARBA" id="ARBA00022989"/>
    </source>
</evidence>
<evidence type="ECO:0000256" key="2">
    <source>
        <dbReference type="ARBA" id="ARBA00022448"/>
    </source>
</evidence>
<keyword evidence="9 11" id="KW-0472">Membrane</keyword>
<dbReference type="GO" id="GO:0016887">
    <property type="term" value="F:ATP hydrolysis activity"/>
    <property type="evidence" value="ECO:0007669"/>
    <property type="project" value="InterPro"/>
</dbReference>
<dbReference type="STRING" id="35722.A0A0B7NWE4"/>
<evidence type="ECO:0000256" key="3">
    <source>
        <dbReference type="ARBA" id="ARBA00022475"/>
    </source>
</evidence>
<dbReference type="GO" id="GO:0005524">
    <property type="term" value="F:ATP binding"/>
    <property type="evidence" value="ECO:0007669"/>
    <property type="project" value="UniProtKB-KW"/>
</dbReference>